<evidence type="ECO:0000256" key="1">
    <source>
        <dbReference type="SAM" id="MobiDB-lite"/>
    </source>
</evidence>
<feature type="chain" id="PRO_5012083778" evidence="2">
    <location>
        <begin position="31"/>
        <end position="151"/>
    </location>
</feature>
<reference evidence="4" key="2">
    <citation type="submission" date="2017-02" db="EMBL/GenBank/DDBJ databases">
        <title>Sunflower complete genome.</title>
        <authorList>
            <person name="Langlade N."/>
            <person name="Munos S."/>
        </authorList>
    </citation>
    <scope>NUCLEOTIDE SEQUENCE [LARGE SCALE GENOMIC DNA]</scope>
    <source>
        <tissue evidence="4">Leaves</tissue>
    </source>
</reference>
<evidence type="ECO:0000256" key="2">
    <source>
        <dbReference type="SAM" id="SignalP"/>
    </source>
</evidence>
<protein>
    <submittedName>
        <fullName evidence="3">Thionin-like protein</fullName>
    </submittedName>
</protein>
<dbReference type="Gramene" id="mRNA:HanXRQr2_Chr07g0284781">
    <property type="protein sequence ID" value="mRNA:HanXRQr2_Chr07g0284781"/>
    <property type="gene ID" value="HanXRQr2_Chr07g0284781"/>
</dbReference>
<reference evidence="3 5" key="1">
    <citation type="journal article" date="2017" name="Nature">
        <title>The sunflower genome provides insights into oil metabolism, flowering and Asterid evolution.</title>
        <authorList>
            <person name="Badouin H."/>
            <person name="Gouzy J."/>
            <person name="Grassa C.J."/>
            <person name="Murat F."/>
            <person name="Staton S.E."/>
            <person name="Cottret L."/>
            <person name="Lelandais-Briere C."/>
            <person name="Owens G.L."/>
            <person name="Carrere S."/>
            <person name="Mayjonade B."/>
            <person name="Legrand L."/>
            <person name="Gill N."/>
            <person name="Kane N.C."/>
            <person name="Bowers J.E."/>
            <person name="Hubner S."/>
            <person name="Bellec A."/>
            <person name="Berard A."/>
            <person name="Berges H."/>
            <person name="Blanchet N."/>
            <person name="Boniface M.C."/>
            <person name="Brunel D."/>
            <person name="Catrice O."/>
            <person name="Chaidir N."/>
            <person name="Claudel C."/>
            <person name="Donnadieu C."/>
            <person name="Faraut T."/>
            <person name="Fievet G."/>
            <person name="Helmstetter N."/>
            <person name="King M."/>
            <person name="Knapp S.J."/>
            <person name="Lai Z."/>
            <person name="Le Paslier M.C."/>
            <person name="Lippi Y."/>
            <person name="Lorenzon L."/>
            <person name="Mandel J.R."/>
            <person name="Marage G."/>
            <person name="Marchand G."/>
            <person name="Marquand E."/>
            <person name="Bret-Mestries E."/>
            <person name="Morien E."/>
            <person name="Nambeesan S."/>
            <person name="Nguyen T."/>
            <person name="Pegot-Espagnet P."/>
            <person name="Pouilly N."/>
            <person name="Raftis F."/>
            <person name="Sallet E."/>
            <person name="Schiex T."/>
            <person name="Thomas J."/>
            <person name="Vandecasteele C."/>
            <person name="Vares D."/>
            <person name="Vear F."/>
            <person name="Vautrin S."/>
            <person name="Crespi M."/>
            <person name="Mangin B."/>
            <person name="Burke J.M."/>
            <person name="Salse J."/>
            <person name="Munos S."/>
            <person name="Vincourt P."/>
            <person name="Rieseberg L.H."/>
            <person name="Langlade N.B."/>
        </authorList>
    </citation>
    <scope>NUCLEOTIDE SEQUENCE [LARGE SCALE GENOMIC DNA]</scope>
    <source>
        <strain evidence="5">cv. SF193</strain>
        <tissue evidence="3">Leaves</tissue>
    </source>
</reference>
<keyword evidence="5" id="KW-1185">Reference proteome</keyword>
<gene>
    <name evidence="4" type="ORF">HannXRQ_Chr10g0313041</name>
    <name evidence="3" type="ORF">HanXRQr2_Chr07g0284781</name>
</gene>
<dbReference type="OMA" id="YCIIGCS"/>
<dbReference type="EMBL" id="MNCJ02000322">
    <property type="protein sequence ID" value="KAF5797781.1"/>
    <property type="molecule type" value="Genomic_DNA"/>
</dbReference>
<dbReference type="AlphaFoldDB" id="A0A251TNP3"/>
<dbReference type="InParanoid" id="A0A251TNP3"/>
<evidence type="ECO:0000313" key="4">
    <source>
        <dbReference type="EMBL" id="OTG12748.1"/>
    </source>
</evidence>
<name>A0A251TNP3_HELAN</name>
<proteinExistence type="predicted"/>
<dbReference type="PANTHER" id="PTHR36312:SF2">
    <property type="entry name" value="THIONIN-LIKE PROTEIN"/>
    <property type="match status" value="1"/>
</dbReference>
<dbReference type="EMBL" id="CM007899">
    <property type="protein sequence ID" value="OTG12748.1"/>
    <property type="molecule type" value="Genomic_DNA"/>
</dbReference>
<feature type="signal peptide" evidence="2">
    <location>
        <begin position="1"/>
        <end position="30"/>
    </location>
</feature>
<organism evidence="4 5">
    <name type="scientific">Helianthus annuus</name>
    <name type="common">Common sunflower</name>
    <dbReference type="NCBI Taxonomy" id="4232"/>
    <lineage>
        <taxon>Eukaryota</taxon>
        <taxon>Viridiplantae</taxon>
        <taxon>Streptophyta</taxon>
        <taxon>Embryophyta</taxon>
        <taxon>Tracheophyta</taxon>
        <taxon>Spermatophyta</taxon>
        <taxon>Magnoliopsida</taxon>
        <taxon>eudicotyledons</taxon>
        <taxon>Gunneridae</taxon>
        <taxon>Pentapetalae</taxon>
        <taxon>asterids</taxon>
        <taxon>campanulids</taxon>
        <taxon>Asterales</taxon>
        <taxon>Asteraceae</taxon>
        <taxon>Asteroideae</taxon>
        <taxon>Heliantheae alliance</taxon>
        <taxon>Heliantheae</taxon>
        <taxon>Helianthus</taxon>
    </lineage>
</organism>
<keyword evidence="2" id="KW-0732">Signal</keyword>
<sequence>MDTCCTLGIKTSTLISTLVVLMLLSQQGWAGVYSCWGGCLNQCVLGGKKPEERLPCYWNCVAKCFPPPGQFDPRPNGTKIPLDSTSLARSSPASEIPGSSVPTDPPRARKSKFGQKYYCIIGCSFQSCMRSIRGKTDLKTCLVRCTNKCKN</sequence>
<dbReference type="Proteomes" id="UP000215914">
    <property type="component" value="Chromosome 10"/>
</dbReference>
<feature type="region of interest" description="Disordered" evidence="1">
    <location>
        <begin position="67"/>
        <end position="110"/>
    </location>
</feature>
<accession>A0A251TNP3</accession>
<dbReference type="PANTHER" id="PTHR36312">
    <property type="entry name" value="THIONIN-LIKE PROTEIN 1"/>
    <property type="match status" value="1"/>
</dbReference>
<feature type="compositionally biased region" description="Polar residues" evidence="1">
    <location>
        <begin position="83"/>
        <end position="93"/>
    </location>
</feature>
<dbReference type="OrthoDB" id="1495565at2759"/>
<evidence type="ECO:0000313" key="3">
    <source>
        <dbReference type="EMBL" id="KAF5797781.1"/>
    </source>
</evidence>
<evidence type="ECO:0000313" key="5">
    <source>
        <dbReference type="Proteomes" id="UP000215914"/>
    </source>
</evidence>
<reference evidence="3" key="3">
    <citation type="submission" date="2020-06" db="EMBL/GenBank/DDBJ databases">
        <title>Helianthus annuus Genome sequencing and assembly Release 2.</title>
        <authorList>
            <person name="Gouzy J."/>
            <person name="Langlade N."/>
            <person name="Munos S."/>
        </authorList>
    </citation>
    <scope>NUCLEOTIDE SEQUENCE</scope>
    <source>
        <tissue evidence="3">Leaves</tissue>
    </source>
</reference>
<dbReference type="InterPro" id="IPR038975">
    <property type="entry name" value="THNL"/>
</dbReference>